<dbReference type="EMBL" id="JBIRPU010000022">
    <property type="protein sequence ID" value="MFI0795851.1"/>
    <property type="molecule type" value="Genomic_DNA"/>
</dbReference>
<proteinExistence type="predicted"/>
<gene>
    <name evidence="1" type="ORF">ACH4OY_24675</name>
</gene>
<evidence type="ECO:0000313" key="2">
    <source>
        <dbReference type="Proteomes" id="UP001611075"/>
    </source>
</evidence>
<dbReference type="RefSeq" id="WP_396683441.1">
    <property type="nucleotide sequence ID" value="NZ_JBIRPU010000022.1"/>
</dbReference>
<keyword evidence="2" id="KW-1185">Reference proteome</keyword>
<name>A0ABW7SSE9_9ACTN</name>
<comment type="caution">
    <text evidence="1">The sequence shown here is derived from an EMBL/GenBank/DDBJ whole genome shotgun (WGS) entry which is preliminary data.</text>
</comment>
<organism evidence="1 2">
    <name type="scientific">Micromonospora rubida</name>
    <dbReference type="NCBI Taxonomy" id="2697657"/>
    <lineage>
        <taxon>Bacteria</taxon>
        <taxon>Bacillati</taxon>
        <taxon>Actinomycetota</taxon>
        <taxon>Actinomycetes</taxon>
        <taxon>Micromonosporales</taxon>
        <taxon>Micromonosporaceae</taxon>
        <taxon>Micromonospora</taxon>
    </lineage>
</organism>
<protein>
    <submittedName>
        <fullName evidence="1">Uncharacterized protein</fullName>
    </submittedName>
</protein>
<reference evidence="1 2" key="1">
    <citation type="submission" date="2024-10" db="EMBL/GenBank/DDBJ databases">
        <title>The Natural Products Discovery Center: Release of the First 8490 Sequenced Strains for Exploring Actinobacteria Biosynthetic Diversity.</title>
        <authorList>
            <person name="Kalkreuter E."/>
            <person name="Kautsar S.A."/>
            <person name="Yang D."/>
            <person name="Bader C.D."/>
            <person name="Teijaro C.N."/>
            <person name="Fluegel L."/>
            <person name="Davis C.M."/>
            <person name="Simpson J.R."/>
            <person name="Lauterbach L."/>
            <person name="Steele A.D."/>
            <person name="Gui C."/>
            <person name="Meng S."/>
            <person name="Li G."/>
            <person name="Viehrig K."/>
            <person name="Ye F."/>
            <person name="Su P."/>
            <person name="Kiefer A.F."/>
            <person name="Nichols A."/>
            <person name="Cepeda A.J."/>
            <person name="Yan W."/>
            <person name="Fan B."/>
            <person name="Jiang Y."/>
            <person name="Adhikari A."/>
            <person name="Zheng C.-J."/>
            <person name="Schuster L."/>
            <person name="Cowan T.M."/>
            <person name="Smanski M.J."/>
            <person name="Chevrette M.G."/>
            <person name="De Carvalho L.P.S."/>
            <person name="Shen B."/>
        </authorList>
    </citation>
    <scope>NUCLEOTIDE SEQUENCE [LARGE SCALE GENOMIC DNA]</scope>
    <source>
        <strain evidence="1 2">NPDC021253</strain>
    </source>
</reference>
<accession>A0ABW7SSE9</accession>
<evidence type="ECO:0000313" key="1">
    <source>
        <dbReference type="EMBL" id="MFI0795851.1"/>
    </source>
</evidence>
<sequence>MEPLAFDYENLHLRVDRGVFELFNLDSSEHTFRVPLRWLGALVYYKKPDKPGELFFGVVRDPNAPLYGTDRLAFRFANSPAVRVPPGDEPMFREYFTRVAALADRRVA</sequence>
<dbReference type="Proteomes" id="UP001611075">
    <property type="component" value="Unassembled WGS sequence"/>
</dbReference>